<accession>A0ABY9WHQ6</accession>
<dbReference type="RefSeq" id="WP_395814051.1">
    <property type="nucleotide sequence ID" value="NZ_CP043494.1"/>
</dbReference>
<proteinExistence type="predicted"/>
<protein>
    <recommendedName>
        <fullName evidence="3">Lipoprotein</fullName>
    </recommendedName>
</protein>
<reference evidence="1 2" key="1">
    <citation type="submission" date="2019-08" db="EMBL/GenBank/DDBJ databases">
        <title>Archangium and Cystobacter genomes.</title>
        <authorList>
            <person name="Chen I.-C.K."/>
            <person name="Wielgoss S."/>
        </authorList>
    </citation>
    <scope>NUCLEOTIDE SEQUENCE [LARGE SCALE GENOMIC DNA]</scope>
    <source>
        <strain evidence="1 2">Cbm 6</strain>
    </source>
</reference>
<sequence length="185" mass="20677">MKVRRIAPLFIVVLLGCGYLRSIFPHQSPLEEDTSIVFPQFYEQIPVEVGARGGTYELDGEMLRALVIASNDYIPPEAKDLPCHDRQEAQLYRVIRQGNIIFIYIHENHAYCGNPYPMRHSGAKYAISTDGRILRRLIGAQPERPIEPVQPDDGGQWEESAEIGVSPTFDAIWNSPQDGGSPDAG</sequence>
<evidence type="ECO:0000313" key="1">
    <source>
        <dbReference type="EMBL" id="WNG43322.1"/>
    </source>
</evidence>
<organism evidence="1 2">
    <name type="scientific">Archangium minus</name>
    <dbReference type="NCBI Taxonomy" id="83450"/>
    <lineage>
        <taxon>Bacteria</taxon>
        <taxon>Pseudomonadati</taxon>
        <taxon>Myxococcota</taxon>
        <taxon>Myxococcia</taxon>
        <taxon>Myxococcales</taxon>
        <taxon>Cystobacterineae</taxon>
        <taxon>Archangiaceae</taxon>
        <taxon>Archangium</taxon>
    </lineage>
</organism>
<keyword evidence="2" id="KW-1185">Reference proteome</keyword>
<dbReference type="EMBL" id="CP043494">
    <property type="protein sequence ID" value="WNG43322.1"/>
    <property type="molecule type" value="Genomic_DNA"/>
</dbReference>
<gene>
    <name evidence="1" type="ORF">F0U60_03845</name>
</gene>
<dbReference type="Proteomes" id="UP001611383">
    <property type="component" value="Chromosome"/>
</dbReference>
<name>A0ABY9WHQ6_9BACT</name>
<evidence type="ECO:0008006" key="3">
    <source>
        <dbReference type="Google" id="ProtNLM"/>
    </source>
</evidence>
<evidence type="ECO:0000313" key="2">
    <source>
        <dbReference type="Proteomes" id="UP001611383"/>
    </source>
</evidence>